<accession>T0YPX9</accession>
<feature type="domain" description="FAD dependent oxidoreductase" evidence="1">
    <location>
        <begin position="11"/>
        <end position="130"/>
    </location>
</feature>
<dbReference type="Gene3D" id="3.30.9.10">
    <property type="entry name" value="D-Amino Acid Oxidase, subunit A, domain 2"/>
    <property type="match status" value="1"/>
</dbReference>
<keyword evidence="2" id="KW-0560">Oxidoreductase</keyword>
<reference evidence="2" key="2">
    <citation type="journal article" date="2014" name="ISME J.">
        <title>Microbial stratification in low pH oxic and suboxic macroscopic growths along an acid mine drainage.</title>
        <authorList>
            <person name="Mendez-Garcia C."/>
            <person name="Mesa V."/>
            <person name="Sprenger R.R."/>
            <person name="Richter M."/>
            <person name="Diez M.S."/>
            <person name="Solano J."/>
            <person name="Bargiela R."/>
            <person name="Golyshina O.V."/>
            <person name="Manteca A."/>
            <person name="Ramos J.L."/>
            <person name="Gallego J.R."/>
            <person name="Llorente I."/>
            <person name="Martins Dos Santos V.A."/>
            <person name="Jensen O.N."/>
            <person name="Pelaez A.I."/>
            <person name="Sanchez J."/>
            <person name="Ferrer M."/>
        </authorList>
    </citation>
    <scope>NUCLEOTIDE SEQUENCE</scope>
</reference>
<dbReference type="AlphaFoldDB" id="T0YPX9"/>
<comment type="caution">
    <text evidence="2">The sequence shown here is derived from an EMBL/GenBank/DDBJ whole genome shotgun (WGS) entry which is preliminary data.</text>
</comment>
<gene>
    <name evidence="2" type="ORF">B2A_12956</name>
</gene>
<evidence type="ECO:0000313" key="2">
    <source>
        <dbReference type="EMBL" id="EQD33817.1"/>
    </source>
</evidence>
<evidence type="ECO:0000259" key="1">
    <source>
        <dbReference type="Pfam" id="PF01266"/>
    </source>
</evidence>
<dbReference type="EC" id="1.4.3.1" evidence="2"/>
<organism evidence="2">
    <name type="scientific">mine drainage metagenome</name>
    <dbReference type="NCBI Taxonomy" id="410659"/>
    <lineage>
        <taxon>unclassified sequences</taxon>
        <taxon>metagenomes</taxon>
        <taxon>ecological metagenomes</taxon>
    </lineage>
</organism>
<feature type="non-terminal residue" evidence="2">
    <location>
        <position position="1"/>
    </location>
</feature>
<dbReference type="SUPFAM" id="SSF51905">
    <property type="entry name" value="FAD/NAD(P)-binding domain"/>
    <property type="match status" value="1"/>
</dbReference>
<dbReference type="InterPro" id="IPR036188">
    <property type="entry name" value="FAD/NAD-bd_sf"/>
</dbReference>
<feature type="non-terminal residue" evidence="2">
    <location>
        <position position="155"/>
    </location>
</feature>
<dbReference type="EMBL" id="AUZZ01009357">
    <property type="protein sequence ID" value="EQD33817.1"/>
    <property type="molecule type" value="Genomic_DNA"/>
</dbReference>
<dbReference type="Pfam" id="PF01266">
    <property type="entry name" value="DAO"/>
    <property type="match status" value="1"/>
</dbReference>
<name>T0YPX9_9ZZZZ</name>
<dbReference type="Gene3D" id="3.50.50.60">
    <property type="entry name" value="FAD/NAD(P)-binding domain"/>
    <property type="match status" value="1"/>
</dbReference>
<dbReference type="GO" id="GO:0008445">
    <property type="term" value="F:D-aspartate oxidase activity"/>
    <property type="evidence" value="ECO:0007669"/>
    <property type="project" value="UniProtKB-EC"/>
</dbReference>
<reference evidence="2" key="1">
    <citation type="submission" date="2013-08" db="EMBL/GenBank/DDBJ databases">
        <authorList>
            <person name="Mendez C."/>
            <person name="Richter M."/>
            <person name="Ferrer M."/>
            <person name="Sanchez J."/>
        </authorList>
    </citation>
    <scope>NUCLEOTIDE SEQUENCE</scope>
</reference>
<sequence>YHLLNARESGEVLDVRGAAAAISTPEGASLHPGRLVRGLAEAVERRGGIIHESTAVREVRPGRRPIVIVDSGEVRAQVVVLALEAYLSQLPGHRRQVLPVYSLIDLTEPLTAQQLASINWHSRVCVSSMRLTVDYLGPHPRPPSSWVGGAARPTA</sequence>
<protein>
    <submittedName>
        <fullName evidence="2">FAD dependent oxidoreductase</fullName>
        <ecNumber evidence="2">1.4.3.1</ecNumber>
    </submittedName>
</protein>
<proteinExistence type="predicted"/>
<dbReference type="InterPro" id="IPR006076">
    <property type="entry name" value="FAD-dep_OxRdtase"/>
</dbReference>